<evidence type="ECO:0008006" key="3">
    <source>
        <dbReference type="Google" id="ProtNLM"/>
    </source>
</evidence>
<sequence>MATPNNLGHSVIRHRLEPSPAVEIKLGIVPMLDEPAHKVLEDDLKVHASPWERLLAVENLADSLPQEAGLYMFVWRPTFKLAMADNAPSNFHQILYIGQAGGAGQRGNTLRNRYREYRKYLSGNPEDLWATQPPDTRRGRLTHYLTLRPLEYWFTTIADRSQIDNLETRLIDLYNPPANVQKRPKLRARVVGPRKPALRK</sequence>
<accession>A0ABU6M1M6</accession>
<proteinExistence type="predicted"/>
<dbReference type="EMBL" id="JAYXNZ010000002">
    <property type="protein sequence ID" value="MEC7055678.1"/>
    <property type="molecule type" value="Genomic_DNA"/>
</dbReference>
<evidence type="ECO:0000313" key="1">
    <source>
        <dbReference type="EMBL" id="MEC7055678.1"/>
    </source>
</evidence>
<organism evidence="1 2">
    <name type="scientific">Streptomyces violaceochromogenes</name>
    <dbReference type="NCBI Taxonomy" id="67377"/>
    <lineage>
        <taxon>Bacteria</taxon>
        <taxon>Bacillati</taxon>
        <taxon>Actinomycetota</taxon>
        <taxon>Actinomycetes</taxon>
        <taxon>Kitasatosporales</taxon>
        <taxon>Streptomycetaceae</taxon>
        <taxon>Streptomyces</taxon>
    </lineage>
</organism>
<reference evidence="1 2" key="1">
    <citation type="submission" date="2024-01" db="EMBL/GenBank/DDBJ databases">
        <title>Genome analysis.</title>
        <authorList>
            <person name="Zhang K."/>
        </authorList>
    </citation>
    <scope>NUCLEOTIDE SEQUENCE [LARGE SCALE GENOMIC DNA]</scope>
    <source>
        <strain evidence="1 2">CGMCC 4.1753</strain>
    </source>
</reference>
<dbReference type="RefSeq" id="WP_191846839.1">
    <property type="nucleotide sequence ID" value="NZ_BMUO01000004.1"/>
</dbReference>
<dbReference type="Proteomes" id="UP001353952">
    <property type="component" value="Unassembled WGS sequence"/>
</dbReference>
<protein>
    <recommendedName>
        <fullName evidence="3">GIY-YIG domain-containing protein</fullName>
    </recommendedName>
</protein>
<comment type="caution">
    <text evidence="1">The sequence shown here is derived from an EMBL/GenBank/DDBJ whole genome shotgun (WGS) entry which is preliminary data.</text>
</comment>
<keyword evidence="2" id="KW-1185">Reference proteome</keyword>
<evidence type="ECO:0000313" key="2">
    <source>
        <dbReference type="Proteomes" id="UP001353952"/>
    </source>
</evidence>
<name>A0ABU6M1M6_9ACTN</name>
<gene>
    <name evidence="1" type="ORF">RFN57_25845</name>
</gene>